<dbReference type="EMBL" id="FNIA01000004">
    <property type="protein sequence ID" value="SDM57697.1"/>
    <property type="molecule type" value="Genomic_DNA"/>
</dbReference>
<dbReference type="GO" id="GO:0016491">
    <property type="term" value="F:oxidoreductase activity"/>
    <property type="evidence" value="ECO:0007669"/>
    <property type="project" value="UniProtKB-KW"/>
</dbReference>
<name>A0A1G9UCK2_9EURY</name>
<dbReference type="Proteomes" id="UP000199370">
    <property type="component" value="Unassembled WGS sequence"/>
</dbReference>
<reference evidence="3 4" key="1">
    <citation type="submission" date="2016-10" db="EMBL/GenBank/DDBJ databases">
        <authorList>
            <person name="de Groot N.N."/>
        </authorList>
    </citation>
    <scope>NUCLEOTIDE SEQUENCE [LARGE SCALE GENOMIC DNA]</scope>
    <source>
        <strain evidence="4">EB21,IBRC-M 10013,KCTC 4048</strain>
    </source>
</reference>
<evidence type="ECO:0000256" key="2">
    <source>
        <dbReference type="ARBA" id="ARBA00023002"/>
    </source>
</evidence>
<evidence type="ECO:0000313" key="3">
    <source>
        <dbReference type="EMBL" id="SDM57697.1"/>
    </source>
</evidence>
<organism evidence="3 4">
    <name type="scientific">Haloarchaeobius iranensis</name>
    <dbReference type="NCBI Taxonomy" id="996166"/>
    <lineage>
        <taxon>Archaea</taxon>
        <taxon>Methanobacteriati</taxon>
        <taxon>Methanobacteriota</taxon>
        <taxon>Stenosarchaea group</taxon>
        <taxon>Halobacteria</taxon>
        <taxon>Halobacteriales</taxon>
        <taxon>Halorubellaceae</taxon>
        <taxon>Haloarchaeobius</taxon>
    </lineage>
</organism>
<keyword evidence="4" id="KW-1185">Reference proteome</keyword>
<dbReference type="InterPro" id="IPR036291">
    <property type="entry name" value="NAD(P)-bd_dom_sf"/>
</dbReference>
<dbReference type="SUPFAM" id="SSF51735">
    <property type="entry name" value="NAD(P)-binding Rossmann-fold domains"/>
    <property type="match status" value="1"/>
</dbReference>
<sequence>MDLGLDDRTALVTGGAGRLGSEDARHLAAEGAEVAVLDVDTDGAERVVEEIEEDGGDAMAVTCDLTDREDVRETVGEVREATGGVDILVNNAGFVDAVSRVGDFDDELWDRDVELNLTGAYNITKEIFPEMRERGWGRVITMASIAGTHGSFGQLSYSTTKSGLVGFGKTLALEGATDGVTSNVLAPSIVVKELAEMDPETLEQFQPSFERVRQATPMEELGREDDVAPMVCYLASEQARYVTGQVIGITGGADLLST</sequence>
<keyword evidence="2" id="KW-0560">Oxidoreductase</keyword>
<proteinExistence type="inferred from homology"/>
<protein>
    <recommendedName>
        <fullName evidence="5">3-oxoacyl-[acyl-carrier protein] reductase</fullName>
    </recommendedName>
</protein>
<dbReference type="AlphaFoldDB" id="A0A1G9UCK2"/>
<dbReference type="OrthoDB" id="7442at2157"/>
<accession>A0A1G9UCK2</accession>
<dbReference type="Gene3D" id="3.40.50.720">
    <property type="entry name" value="NAD(P)-binding Rossmann-like Domain"/>
    <property type="match status" value="1"/>
</dbReference>
<dbReference type="FunFam" id="3.40.50.720:FF:000173">
    <property type="entry name" value="3-oxoacyl-[acyl-carrier protein] reductase"/>
    <property type="match status" value="1"/>
</dbReference>
<dbReference type="InterPro" id="IPR002347">
    <property type="entry name" value="SDR_fam"/>
</dbReference>
<dbReference type="STRING" id="996166.SAMN05192554_10459"/>
<dbReference type="PANTHER" id="PTHR42879:SF2">
    <property type="entry name" value="3-OXOACYL-[ACYL-CARRIER-PROTEIN] REDUCTASE FABG"/>
    <property type="match status" value="1"/>
</dbReference>
<dbReference type="Pfam" id="PF13561">
    <property type="entry name" value="adh_short_C2"/>
    <property type="match status" value="1"/>
</dbReference>
<dbReference type="GO" id="GO:0032787">
    <property type="term" value="P:monocarboxylic acid metabolic process"/>
    <property type="evidence" value="ECO:0007669"/>
    <property type="project" value="UniProtKB-ARBA"/>
</dbReference>
<dbReference type="PANTHER" id="PTHR42879">
    <property type="entry name" value="3-OXOACYL-(ACYL-CARRIER-PROTEIN) REDUCTASE"/>
    <property type="match status" value="1"/>
</dbReference>
<evidence type="ECO:0000313" key="4">
    <source>
        <dbReference type="Proteomes" id="UP000199370"/>
    </source>
</evidence>
<dbReference type="PRINTS" id="PR00081">
    <property type="entry name" value="GDHRDH"/>
</dbReference>
<evidence type="ECO:0008006" key="5">
    <source>
        <dbReference type="Google" id="ProtNLM"/>
    </source>
</evidence>
<dbReference type="InterPro" id="IPR050259">
    <property type="entry name" value="SDR"/>
</dbReference>
<dbReference type="PRINTS" id="PR00080">
    <property type="entry name" value="SDRFAMILY"/>
</dbReference>
<dbReference type="InterPro" id="IPR020904">
    <property type="entry name" value="Sc_DH/Rdtase_CS"/>
</dbReference>
<dbReference type="PROSITE" id="PS00061">
    <property type="entry name" value="ADH_SHORT"/>
    <property type="match status" value="1"/>
</dbReference>
<dbReference type="RefSeq" id="WP_089731838.1">
    <property type="nucleotide sequence ID" value="NZ_FNIA01000004.1"/>
</dbReference>
<gene>
    <name evidence="3" type="ORF">SAMN05192554_10459</name>
</gene>
<evidence type="ECO:0000256" key="1">
    <source>
        <dbReference type="ARBA" id="ARBA00006484"/>
    </source>
</evidence>
<comment type="similarity">
    <text evidence="1">Belongs to the short-chain dehydrogenases/reductases (SDR) family.</text>
</comment>